<name>A0A3B0URQ6_9ZZZZ</name>
<feature type="transmembrane region" description="Helical" evidence="1">
    <location>
        <begin position="179"/>
        <end position="196"/>
    </location>
</feature>
<protein>
    <recommendedName>
        <fullName evidence="3">Metal-dependent hydrolase</fullName>
    </recommendedName>
</protein>
<evidence type="ECO:0000256" key="1">
    <source>
        <dbReference type="SAM" id="Phobius"/>
    </source>
</evidence>
<proteinExistence type="predicted"/>
<evidence type="ECO:0008006" key="3">
    <source>
        <dbReference type="Google" id="ProtNLM"/>
    </source>
</evidence>
<gene>
    <name evidence="2" type="ORF">MNBD_ALPHA11-1100</name>
</gene>
<sequence length="198" mass="22830">MLTSSHIIIGAAVTSRSHFKPWQLMLAWVGGFMPDLPIFLMVAYSRLVNGPGYNLWRKPDGLYWQEPWQTFGSVANSFPLWTLVLILAFVLFKYSSKFKIFGLGLLIFSVGYFLHISVDFVTHADDAYPQFWPITDWRFFSPISYWQPQYYGRIVGVVEAIMGLAIVTYLVIKFKQWPIRIAAVLMALPYGVSLFLHF</sequence>
<dbReference type="AlphaFoldDB" id="A0A3B0URQ6"/>
<accession>A0A3B0URQ6</accession>
<feature type="transmembrane region" description="Helical" evidence="1">
    <location>
        <begin position="25"/>
        <end position="48"/>
    </location>
</feature>
<keyword evidence="1" id="KW-0472">Membrane</keyword>
<dbReference type="EMBL" id="UOEQ01000429">
    <property type="protein sequence ID" value="VAW22754.1"/>
    <property type="molecule type" value="Genomic_DNA"/>
</dbReference>
<organism evidence="2">
    <name type="scientific">hydrothermal vent metagenome</name>
    <dbReference type="NCBI Taxonomy" id="652676"/>
    <lineage>
        <taxon>unclassified sequences</taxon>
        <taxon>metagenomes</taxon>
        <taxon>ecological metagenomes</taxon>
    </lineage>
</organism>
<keyword evidence="1" id="KW-0812">Transmembrane</keyword>
<evidence type="ECO:0000313" key="2">
    <source>
        <dbReference type="EMBL" id="VAW22754.1"/>
    </source>
</evidence>
<keyword evidence="1" id="KW-1133">Transmembrane helix</keyword>
<feature type="transmembrane region" description="Helical" evidence="1">
    <location>
        <begin position="68"/>
        <end position="91"/>
    </location>
</feature>
<feature type="transmembrane region" description="Helical" evidence="1">
    <location>
        <begin position="98"/>
        <end position="118"/>
    </location>
</feature>
<feature type="transmembrane region" description="Helical" evidence="1">
    <location>
        <begin position="150"/>
        <end position="172"/>
    </location>
</feature>
<reference evidence="2" key="1">
    <citation type="submission" date="2018-06" db="EMBL/GenBank/DDBJ databases">
        <authorList>
            <person name="Zhirakovskaya E."/>
        </authorList>
    </citation>
    <scope>NUCLEOTIDE SEQUENCE</scope>
</reference>